<keyword evidence="1" id="KW-0812">Transmembrane</keyword>
<accession>X1C8D2</accession>
<dbReference type="EMBL" id="BART01011919">
    <property type="protein sequence ID" value="GAG89527.1"/>
    <property type="molecule type" value="Genomic_DNA"/>
</dbReference>
<feature type="transmembrane region" description="Helical" evidence="1">
    <location>
        <begin position="102"/>
        <end position="123"/>
    </location>
</feature>
<comment type="caution">
    <text evidence="2">The sequence shown here is derived from an EMBL/GenBank/DDBJ whole genome shotgun (WGS) entry which is preliminary data.</text>
</comment>
<feature type="non-terminal residue" evidence="2">
    <location>
        <position position="1"/>
    </location>
</feature>
<feature type="transmembrane region" description="Helical" evidence="1">
    <location>
        <begin position="64"/>
        <end position="82"/>
    </location>
</feature>
<feature type="non-terminal residue" evidence="2">
    <location>
        <position position="286"/>
    </location>
</feature>
<feature type="transmembrane region" description="Helical" evidence="1">
    <location>
        <begin position="144"/>
        <end position="167"/>
    </location>
</feature>
<organism evidence="2">
    <name type="scientific">marine sediment metagenome</name>
    <dbReference type="NCBI Taxonomy" id="412755"/>
    <lineage>
        <taxon>unclassified sequences</taxon>
        <taxon>metagenomes</taxon>
        <taxon>ecological metagenomes</taxon>
    </lineage>
</organism>
<sequence length="286" mass="31549">WDNFAWLPGGEKLAISRLNGRDKSEGSTLYIIAGDSGAIEQSYELEYAYDQNAANIKWLTNTELLIRSLIALAGLFLLNLMMRDPLMVRDGLPPWLGYPIGISFYVTLILTVVMAAVLITSGLQQASASTENTAILNHARRKMILRFGLAVILLGYLAYTILWGSIWDQTSDGIFGVAVSIQAGGIAVGAGMVMAVVLNGKRRAAGLLFALLVPIVMFQSFEIGWQVSYHELTENRAARIERALARYQKREGAYPDTLRALTPIDLLYIQQPVILASEEWCYQGGE</sequence>
<feature type="transmembrane region" description="Helical" evidence="1">
    <location>
        <begin position="173"/>
        <end position="198"/>
    </location>
</feature>
<keyword evidence="1" id="KW-1133">Transmembrane helix</keyword>
<gene>
    <name evidence="2" type="ORF">S01H4_25140</name>
</gene>
<keyword evidence="1" id="KW-0472">Membrane</keyword>
<dbReference type="AlphaFoldDB" id="X1C8D2"/>
<evidence type="ECO:0000256" key="1">
    <source>
        <dbReference type="SAM" id="Phobius"/>
    </source>
</evidence>
<feature type="transmembrane region" description="Helical" evidence="1">
    <location>
        <begin position="205"/>
        <end position="225"/>
    </location>
</feature>
<name>X1C8D2_9ZZZZ</name>
<proteinExistence type="predicted"/>
<evidence type="ECO:0000313" key="2">
    <source>
        <dbReference type="EMBL" id="GAG89527.1"/>
    </source>
</evidence>
<reference evidence="2" key="1">
    <citation type="journal article" date="2014" name="Front. Microbiol.">
        <title>High frequency of phylogenetically diverse reductive dehalogenase-homologous genes in deep subseafloor sedimentary metagenomes.</title>
        <authorList>
            <person name="Kawai M."/>
            <person name="Futagami T."/>
            <person name="Toyoda A."/>
            <person name="Takaki Y."/>
            <person name="Nishi S."/>
            <person name="Hori S."/>
            <person name="Arai W."/>
            <person name="Tsubouchi T."/>
            <person name="Morono Y."/>
            <person name="Uchiyama I."/>
            <person name="Ito T."/>
            <person name="Fujiyama A."/>
            <person name="Inagaki F."/>
            <person name="Takami H."/>
        </authorList>
    </citation>
    <scope>NUCLEOTIDE SEQUENCE</scope>
    <source>
        <strain evidence="2">Expedition CK06-06</strain>
    </source>
</reference>
<protein>
    <submittedName>
        <fullName evidence="2">Uncharacterized protein</fullName>
    </submittedName>
</protein>